<dbReference type="SUPFAM" id="SSF53474">
    <property type="entry name" value="alpha/beta-Hydrolases"/>
    <property type="match status" value="1"/>
</dbReference>
<dbReference type="PANTHER" id="PTHR12265">
    <property type="entry name" value="TRANSMEMBRANE PROTEIN 53"/>
    <property type="match status" value="1"/>
</dbReference>
<comment type="caution">
    <text evidence="1">The sequence shown here is derived from an EMBL/GenBank/DDBJ whole genome shotgun (WGS) entry which is preliminary data.</text>
</comment>
<sequence>MWRSGGRYYWGRKETGEVEGIVVLFAWMFSQDKHLNRYVDLYSSLRWKSLVCHSQILNLFLPDKASSLALRIVDELVQELKIRKCPVVFASFSGGPKACLYKLLQIIEGKCDGQVYLDEYKLVKDCLSGHIFDSSPVDFISDLGTRVALHPTVIGMRSPPLPVTWIARGMSYCLDGFFLSRFESQRAEYWQTLYSTISLKAPYLIFCSEDDDLAPVQVIDNFASRLKRLGGDVKLVKWKTSPHVG</sequence>
<dbReference type="InterPro" id="IPR029058">
    <property type="entry name" value="AB_hydrolase_fold"/>
</dbReference>
<dbReference type="OrthoDB" id="77878at2759"/>
<keyword evidence="2" id="KW-1185">Reference proteome</keyword>
<evidence type="ECO:0008006" key="3">
    <source>
        <dbReference type="Google" id="ProtNLM"/>
    </source>
</evidence>
<proteinExistence type="predicted"/>
<dbReference type="InterPro" id="IPR008547">
    <property type="entry name" value="DUF829_TMEM53"/>
</dbReference>
<gene>
    <name evidence="1" type="ORF">M569_10666</name>
</gene>
<dbReference type="Gene3D" id="3.40.50.1820">
    <property type="entry name" value="alpha/beta hydrolase"/>
    <property type="match status" value="1"/>
</dbReference>
<evidence type="ECO:0000313" key="1">
    <source>
        <dbReference type="EMBL" id="EPS64116.1"/>
    </source>
</evidence>
<name>S8CHP5_9LAMI</name>
<organism evidence="1 2">
    <name type="scientific">Genlisea aurea</name>
    <dbReference type="NCBI Taxonomy" id="192259"/>
    <lineage>
        <taxon>Eukaryota</taxon>
        <taxon>Viridiplantae</taxon>
        <taxon>Streptophyta</taxon>
        <taxon>Embryophyta</taxon>
        <taxon>Tracheophyta</taxon>
        <taxon>Spermatophyta</taxon>
        <taxon>Magnoliopsida</taxon>
        <taxon>eudicotyledons</taxon>
        <taxon>Gunneridae</taxon>
        <taxon>Pentapetalae</taxon>
        <taxon>asterids</taxon>
        <taxon>lamiids</taxon>
        <taxon>Lamiales</taxon>
        <taxon>Lentibulariaceae</taxon>
        <taxon>Genlisea</taxon>
    </lineage>
</organism>
<dbReference type="Pfam" id="PF05705">
    <property type="entry name" value="DUF829"/>
    <property type="match status" value="1"/>
</dbReference>
<protein>
    <recommendedName>
        <fullName evidence="3">DUF829 domain-containing protein</fullName>
    </recommendedName>
</protein>
<dbReference type="EMBL" id="AUSU01005032">
    <property type="protein sequence ID" value="EPS64116.1"/>
    <property type="molecule type" value="Genomic_DNA"/>
</dbReference>
<accession>S8CHP5</accession>
<dbReference type="Proteomes" id="UP000015453">
    <property type="component" value="Unassembled WGS sequence"/>
</dbReference>
<feature type="non-terminal residue" evidence="1">
    <location>
        <position position="245"/>
    </location>
</feature>
<dbReference type="AlphaFoldDB" id="S8CHP5"/>
<reference evidence="1 2" key="1">
    <citation type="journal article" date="2013" name="BMC Genomics">
        <title>The miniature genome of a carnivorous plant Genlisea aurea contains a low number of genes and short non-coding sequences.</title>
        <authorList>
            <person name="Leushkin E.V."/>
            <person name="Sutormin R.A."/>
            <person name="Nabieva E.R."/>
            <person name="Penin A.A."/>
            <person name="Kondrashov A.S."/>
            <person name="Logacheva M.D."/>
        </authorList>
    </citation>
    <scope>NUCLEOTIDE SEQUENCE [LARGE SCALE GENOMIC DNA]</scope>
</reference>
<evidence type="ECO:0000313" key="2">
    <source>
        <dbReference type="Proteomes" id="UP000015453"/>
    </source>
</evidence>
<dbReference type="PANTHER" id="PTHR12265:SF0">
    <property type="entry name" value="EXPRESSED PROTEIN"/>
    <property type="match status" value="1"/>
</dbReference>